<evidence type="ECO:0000256" key="1">
    <source>
        <dbReference type="ARBA" id="ARBA00007381"/>
    </source>
</evidence>
<dbReference type="GO" id="GO:0005524">
    <property type="term" value="F:ATP binding"/>
    <property type="evidence" value="ECO:0007669"/>
    <property type="project" value="UniProtKB-KW"/>
</dbReference>
<accession>A0A1C9U2X8</accession>
<reference evidence="4" key="1">
    <citation type="journal article" date="2016" name="Fish Shellfish Immunol.">
        <title>Hsp70 gene expansions in the scallop (Patinopecten yessoensis) genome and their expression regulation after exposure to the toxic dinoflagellate Alexandrium catenella.</title>
        <authorList>
            <person name="Cheng J."/>
            <person name="Xun X."/>
            <person name="Kong Y."/>
            <person name="Wang S."/>
            <person name="Yang Z."/>
            <person name="Li Y."/>
            <person name="Kong D."/>
            <person name="Wang S."/>
            <person name="Zhang L."/>
            <person name="Hu X."/>
            <person name="Bao Z."/>
        </authorList>
    </citation>
    <scope>NUCLEOTIDE SEQUENCE</scope>
    <source>
        <strain evidence="4">PYE.3537.6.HSPA12</strain>
    </source>
</reference>
<sequence>MTSDKLLVAAIDFGTTYSGYAFSTTAEYKDNPLKIHSNQAWVAGGKSLLSLKTPTCLLLDKNEKLVSFGYEAENTYSDLLMDDKAADYYYFQRFKMKLHQNSDLSKSTKVKDVTGKALNALDVFAKSISALKLHLMGTLENQATGIKPTEIQWVLTVPAIWSDTAKQFMRSAAEQAGIPGNQLKIALEPEAASMYCQHLPLDKLTGAGTGFSVTKKGTKYMVIDLGGGTADITVHEKLEGGKLKELYKASGGACGGTAVDSKFVQSAFIKVVGNPVMTDLAEQFPGSYLDLYREFETVKRTVTPTKEGKVNLTIPIVAINTVMEDSGETFKDALAKSTMSDKVLLLGDKLRIDAKMMKEVFFGEVIKEIVKHLEDILKRRETNGVSILLLVGGFSESPMVQAAIRKAFPDKRVIIPDEAGLSVLKGAVIYGHTPETITSRIIRYSYGARIVPDFNPRKHRNDKKCRIADTDRCLDVFSSFMKAGTSVPLHHKEISGYSTTTPCQTSMMLKIYHSPEESPEYTDDDDCEPLGEMEIEVPDPSNEERSLIVLYEFGDTELKVTAVEEKSKKPCRAEFKLL</sequence>
<proteinExistence type="evidence at transcript level"/>
<dbReference type="SUPFAM" id="SSF53067">
    <property type="entry name" value="Actin-like ATPase domain"/>
    <property type="match status" value="2"/>
</dbReference>
<dbReference type="PANTHER" id="PTHR14187:SF5">
    <property type="entry name" value="HEAT SHOCK 70 KDA PROTEIN 12A"/>
    <property type="match status" value="1"/>
</dbReference>
<keyword evidence="3" id="KW-0067">ATP-binding</keyword>
<dbReference type="Proteomes" id="UP000242188">
    <property type="component" value="Unassembled WGS sequence"/>
</dbReference>
<keyword evidence="2" id="KW-0547">Nucleotide-binding</keyword>
<name>A0A1C9U2X8_MIZYE</name>
<protein>
    <submittedName>
        <fullName evidence="4 5">Heat shock 70 kDa protein</fullName>
    </submittedName>
</protein>
<dbReference type="AlphaFoldDB" id="A0A1C9U2X8"/>
<dbReference type="EMBL" id="NEDP02001767">
    <property type="protein sequence ID" value="OWF52545.1"/>
    <property type="molecule type" value="Genomic_DNA"/>
</dbReference>
<dbReference type="InterPro" id="IPR043129">
    <property type="entry name" value="ATPase_NBD"/>
</dbReference>
<dbReference type="STRING" id="6573.A0A1C9U2X8"/>
<comment type="similarity">
    <text evidence="1">Belongs to the heat shock protein 70 family.</text>
</comment>
<keyword evidence="6" id="KW-1185">Reference proteome</keyword>
<dbReference type="Gene3D" id="3.30.420.40">
    <property type="match status" value="2"/>
</dbReference>
<keyword evidence="4" id="KW-0346">Stress response</keyword>
<dbReference type="PANTHER" id="PTHR14187">
    <property type="entry name" value="ALPHA KINASE/ELONGATION FACTOR 2 KINASE"/>
    <property type="match status" value="1"/>
</dbReference>
<gene>
    <name evidence="5" type="ORF">KP79_PYT13736</name>
</gene>
<evidence type="ECO:0000313" key="5">
    <source>
        <dbReference type="EMBL" id="OWF52545.1"/>
    </source>
</evidence>
<evidence type="ECO:0000313" key="6">
    <source>
        <dbReference type="Proteomes" id="UP000242188"/>
    </source>
</evidence>
<dbReference type="OrthoDB" id="6127299at2759"/>
<organism evidence="4">
    <name type="scientific">Mizuhopecten yessoensis</name>
    <name type="common">Japanese scallop</name>
    <name type="synonym">Patinopecten yessoensis</name>
    <dbReference type="NCBI Taxonomy" id="6573"/>
    <lineage>
        <taxon>Eukaryota</taxon>
        <taxon>Metazoa</taxon>
        <taxon>Spiralia</taxon>
        <taxon>Lophotrochozoa</taxon>
        <taxon>Mollusca</taxon>
        <taxon>Bivalvia</taxon>
        <taxon>Autobranchia</taxon>
        <taxon>Pteriomorphia</taxon>
        <taxon>Pectinida</taxon>
        <taxon>Pectinoidea</taxon>
        <taxon>Pectinidae</taxon>
        <taxon>Mizuhopecten</taxon>
    </lineage>
</organism>
<evidence type="ECO:0000256" key="2">
    <source>
        <dbReference type="ARBA" id="ARBA00022741"/>
    </source>
</evidence>
<evidence type="ECO:0000313" key="4">
    <source>
        <dbReference type="EMBL" id="AOR17341.1"/>
    </source>
</evidence>
<dbReference type="InterPro" id="IPR013126">
    <property type="entry name" value="Hsp_70_fam"/>
</dbReference>
<dbReference type="CDD" id="cd10229">
    <property type="entry name" value="ASKHA_NBD_HSP70_HSPA12"/>
    <property type="match status" value="1"/>
</dbReference>
<dbReference type="Pfam" id="PF00012">
    <property type="entry name" value="HSP70"/>
    <property type="match status" value="1"/>
</dbReference>
<dbReference type="GO" id="GO:0140662">
    <property type="term" value="F:ATP-dependent protein folding chaperone"/>
    <property type="evidence" value="ECO:0007669"/>
    <property type="project" value="InterPro"/>
</dbReference>
<evidence type="ECO:0000256" key="3">
    <source>
        <dbReference type="ARBA" id="ARBA00022840"/>
    </source>
</evidence>
<dbReference type="EMBL" id="KX085084">
    <property type="protein sequence ID" value="AOR17341.1"/>
    <property type="molecule type" value="mRNA"/>
</dbReference>
<reference evidence="5 6" key="2">
    <citation type="journal article" date="2017" name="Nat. Ecol. Evol.">
        <title>Scallop genome provides insights into evolution of bilaterian karyotype and development.</title>
        <authorList>
            <person name="Wang S."/>
            <person name="Zhang J."/>
            <person name="Jiao W."/>
            <person name="Li J."/>
            <person name="Xun X."/>
            <person name="Sun Y."/>
            <person name="Guo X."/>
            <person name="Huan P."/>
            <person name="Dong B."/>
            <person name="Zhang L."/>
            <person name="Hu X."/>
            <person name="Sun X."/>
            <person name="Wang J."/>
            <person name="Zhao C."/>
            <person name="Wang Y."/>
            <person name="Wang D."/>
            <person name="Huang X."/>
            <person name="Wang R."/>
            <person name="Lv J."/>
            <person name="Li Y."/>
            <person name="Zhang Z."/>
            <person name="Liu B."/>
            <person name="Lu W."/>
            <person name="Hui Y."/>
            <person name="Liang J."/>
            <person name="Zhou Z."/>
            <person name="Hou R."/>
            <person name="Li X."/>
            <person name="Liu Y."/>
            <person name="Li H."/>
            <person name="Ning X."/>
            <person name="Lin Y."/>
            <person name="Zhao L."/>
            <person name="Xing Q."/>
            <person name="Dou J."/>
            <person name="Li Y."/>
            <person name="Mao J."/>
            <person name="Guo H."/>
            <person name="Dou H."/>
            <person name="Li T."/>
            <person name="Mu C."/>
            <person name="Jiang W."/>
            <person name="Fu Q."/>
            <person name="Fu X."/>
            <person name="Miao Y."/>
            <person name="Liu J."/>
            <person name="Yu Q."/>
            <person name="Li R."/>
            <person name="Liao H."/>
            <person name="Li X."/>
            <person name="Kong Y."/>
            <person name="Jiang Z."/>
            <person name="Chourrout D."/>
            <person name="Li R."/>
            <person name="Bao Z."/>
        </authorList>
    </citation>
    <scope>NUCLEOTIDE SEQUENCE [LARGE SCALE GENOMIC DNA]</scope>
    <source>
        <strain evidence="5 6">PY_sf001</strain>
    </source>
</reference>